<dbReference type="GeneID" id="92759093"/>
<evidence type="ECO:0000313" key="2">
    <source>
        <dbReference type="EMBL" id="QRP70944.1"/>
    </source>
</evidence>
<dbReference type="Proteomes" id="UP000617681">
    <property type="component" value="Chromosome"/>
</dbReference>
<proteinExistence type="predicted"/>
<dbReference type="RefSeq" id="WP_005390834.1">
    <property type="nucleotide sequence ID" value="NZ_CP066007.1"/>
</dbReference>
<sequence>MYLYQRGIRLHYESGCLSHVYLSLEEPHPTATTLTLRGFGKSDQPPRGYSINTFAADVAHAIPQIAEPPVTLLVPNRNVENIARMVQSKHPNLVQDVVNEHPGAVFLDVRSPAARVLTAALAKKAR</sequence>
<dbReference type="Proteomes" id="UP000596145">
    <property type="component" value="Chromosome"/>
</dbReference>
<gene>
    <name evidence="1" type="ORF">I6I10_01115</name>
    <name evidence="2" type="ORF">I6J21_01925</name>
</gene>
<dbReference type="OrthoDB" id="2987348at2"/>
<evidence type="ECO:0000313" key="3">
    <source>
        <dbReference type="Proteomes" id="UP000596145"/>
    </source>
</evidence>
<dbReference type="SUPFAM" id="SSF53474">
    <property type="entry name" value="alpha/beta-Hydrolases"/>
    <property type="match status" value="1"/>
</dbReference>
<protein>
    <submittedName>
        <fullName evidence="1">Uncharacterized protein</fullName>
    </submittedName>
</protein>
<dbReference type="Gene3D" id="3.40.50.1820">
    <property type="entry name" value="alpha/beta hydrolase"/>
    <property type="match status" value="1"/>
</dbReference>
<organism evidence="1 3">
    <name type="scientific">Corynebacterium glucuronolyticum</name>
    <dbReference type="NCBI Taxonomy" id="39791"/>
    <lineage>
        <taxon>Bacteria</taxon>
        <taxon>Bacillati</taxon>
        <taxon>Actinomycetota</taxon>
        <taxon>Actinomycetes</taxon>
        <taxon>Mycobacteriales</taxon>
        <taxon>Corynebacteriaceae</taxon>
        <taxon>Corynebacterium</taxon>
    </lineage>
</organism>
<accession>A0A7T4EFV9</accession>
<dbReference type="EMBL" id="CP066007">
    <property type="protein sequence ID" value="QQB46587.1"/>
    <property type="molecule type" value="Genomic_DNA"/>
</dbReference>
<evidence type="ECO:0000313" key="1">
    <source>
        <dbReference type="EMBL" id="QQB46587.1"/>
    </source>
</evidence>
<dbReference type="EMBL" id="CP069534">
    <property type="protein sequence ID" value="QRP70944.1"/>
    <property type="molecule type" value="Genomic_DNA"/>
</dbReference>
<dbReference type="InterPro" id="IPR029058">
    <property type="entry name" value="AB_hydrolase_fold"/>
</dbReference>
<reference evidence="1 3" key="1">
    <citation type="submission" date="2020-12" db="EMBL/GenBank/DDBJ databases">
        <title>FDA dAtabase for Regulatory Grade micrObial Sequences (FDA-ARGOS): Supporting development and validation of Infectious Disease Dx tests.</title>
        <authorList>
            <person name="Sproer C."/>
            <person name="Gronow S."/>
            <person name="Severitt S."/>
            <person name="Schroder I."/>
            <person name="Tallon L."/>
            <person name="Sadzewicz L."/>
            <person name="Zhao X."/>
            <person name="Boylan J."/>
            <person name="Ott S."/>
            <person name="Bowen H."/>
            <person name="Vavikolanu K."/>
            <person name="Mehta A."/>
            <person name="Aluvathingal J."/>
            <person name="Nadendla S."/>
            <person name="Lowell S."/>
            <person name="Myers T."/>
            <person name="Yan Y."/>
            <person name="Sichtig H."/>
        </authorList>
    </citation>
    <scope>NUCLEOTIDE SEQUENCE [LARGE SCALE GENOMIC DNA]</scope>
    <source>
        <strain evidence="1 3">FDAARGOS_1053</strain>
        <strain evidence="2">FDAARGOS_1191</strain>
    </source>
</reference>
<dbReference type="AlphaFoldDB" id="A0A7T4EFV9"/>
<name>A0A7T4EFV9_9CORY</name>